<dbReference type="Pfam" id="PF02464">
    <property type="entry name" value="CinA"/>
    <property type="match status" value="1"/>
</dbReference>
<dbReference type="RefSeq" id="WP_080522267.1">
    <property type="nucleotide sequence ID" value="NZ_LPUF01000001.1"/>
</dbReference>
<dbReference type="NCBIfam" id="TIGR00199">
    <property type="entry name" value="PncC_domain"/>
    <property type="match status" value="1"/>
</dbReference>
<organism evidence="2 3">
    <name type="scientific">Methyloprofundus sedimenti</name>
    <dbReference type="NCBI Taxonomy" id="1420851"/>
    <lineage>
        <taxon>Bacteria</taxon>
        <taxon>Pseudomonadati</taxon>
        <taxon>Pseudomonadota</taxon>
        <taxon>Gammaproteobacteria</taxon>
        <taxon>Methylococcales</taxon>
        <taxon>Methylococcaceae</taxon>
        <taxon>Methyloprofundus</taxon>
    </lineage>
</organism>
<evidence type="ECO:0000259" key="1">
    <source>
        <dbReference type="Pfam" id="PF02464"/>
    </source>
</evidence>
<dbReference type="Proteomes" id="UP000191980">
    <property type="component" value="Unassembled WGS sequence"/>
</dbReference>
<name>A0A1V8M822_9GAMM</name>
<dbReference type="SUPFAM" id="SSF142433">
    <property type="entry name" value="CinA-like"/>
    <property type="match status" value="1"/>
</dbReference>
<evidence type="ECO:0000313" key="2">
    <source>
        <dbReference type="EMBL" id="OQK17656.1"/>
    </source>
</evidence>
<dbReference type="STRING" id="1420851.AU255_07265"/>
<dbReference type="InterPro" id="IPR036653">
    <property type="entry name" value="CinA-like_C"/>
</dbReference>
<sequence length="168" mass="18126">MSSHLNLTLAAKNLGHFLNTTHMRLVTAESCTGGWLGQCITDISGSSAWYDRGFITYSNAAKTDMLQVQAETIERFGAVSAEVARQMTQGALQNSLADYAIAITGVAGPTGGTTEKPVGTVYIAWQKRTQLAHVTLEYFIGNRQEIRQQAVYTALNLIPAELSAIKSA</sequence>
<protein>
    <submittedName>
        <fullName evidence="2">Damage-inducible protein CinA</fullName>
    </submittedName>
</protein>
<accession>A0A1V8M822</accession>
<feature type="domain" description="CinA C-terminal" evidence="1">
    <location>
        <begin position="11"/>
        <end position="159"/>
    </location>
</feature>
<dbReference type="InterPro" id="IPR008136">
    <property type="entry name" value="CinA_C"/>
</dbReference>
<dbReference type="Gene3D" id="3.90.950.20">
    <property type="entry name" value="CinA-like"/>
    <property type="match status" value="1"/>
</dbReference>
<evidence type="ECO:0000313" key="3">
    <source>
        <dbReference type="Proteomes" id="UP000191980"/>
    </source>
</evidence>
<comment type="caution">
    <text evidence="2">The sequence shown here is derived from an EMBL/GenBank/DDBJ whole genome shotgun (WGS) entry which is preliminary data.</text>
</comment>
<dbReference type="OrthoDB" id="9801454at2"/>
<gene>
    <name evidence="2" type="ORF">AU255_07265</name>
</gene>
<dbReference type="AlphaFoldDB" id="A0A1V8M822"/>
<proteinExistence type="predicted"/>
<reference evidence="2 3" key="1">
    <citation type="submission" date="2015-12" db="EMBL/GenBank/DDBJ databases">
        <authorList>
            <person name="Shamseldin A."/>
            <person name="Moawad H."/>
            <person name="Abd El-Rahim W.M."/>
            <person name="Sadowsky M.J."/>
        </authorList>
    </citation>
    <scope>NUCLEOTIDE SEQUENCE [LARGE SCALE GENOMIC DNA]</scope>
    <source>
        <strain evidence="2 3">WF1</strain>
    </source>
</reference>
<keyword evidence="3" id="KW-1185">Reference proteome</keyword>
<dbReference type="EMBL" id="LPUF01000001">
    <property type="protein sequence ID" value="OQK17656.1"/>
    <property type="molecule type" value="Genomic_DNA"/>
</dbReference>